<dbReference type="Gene3D" id="3.10.25.10">
    <property type="entry name" value="Formyl transferase, C-terminal domain"/>
    <property type="match status" value="1"/>
</dbReference>
<name>A0A1G1YGQ1_9BACT</name>
<dbReference type="STRING" id="1797542.A3J59_00570"/>
<evidence type="ECO:0000256" key="3">
    <source>
        <dbReference type="ARBA" id="ARBA00012261"/>
    </source>
</evidence>
<dbReference type="EC" id="2.1.2.9" evidence="3 8"/>
<dbReference type="Proteomes" id="UP000177310">
    <property type="component" value="Unassembled WGS sequence"/>
</dbReference>
<comment type="catalytic activity">
    <reaction evidence="7 8">
        <text>L-methionyl-tRNA(fMet) + (6R)-10-formyltetrahydrofolate = N-formyl-L-methionyl-tRNA(fMet) + (6S)-5,6,7,8-tetrahydrofolate + H(+)</text>
        <dbReference type="Rhea" id="RHEA:24380"/>
        <dbReference type="Rhea" id="RHEA-COMP:9952"/>
        <dbReference type="Rhea" id="RHEA-COMP:9953"/>
        <dbReference type="ChEBI" id="CHEBI:15378"/>
        <dbReference type="ChEBI" id="CHEBI:57453"/>
        <dbReference type="ChEBI" id="CHEBI:78530"/>
        <dbReference type="ChEBI" id="CHEBI:78844"/>
        <dbReference type="ChEBI" id="CHEBI:195366"/>
        <dbReference type="EC" id="2.1.2.9"/>
    </reaction>
</comment>
<sequence length="313" mass="34123">MAANANIVFLGTAEFAVPILQALIENDQKPVLVITRPDQPAGRKQLLQAPPVKPVARKAGIPVSQPERRQPLDVLLRQAKPDVCILAAYGTLIKKETLAIPRFGFINIHPSLLPLYRGPAPVQNAILNGDEWSGVTVMLLDEQMDHGPTLAQEKLAVLPTDTAVTLTDRLAVLATDLMLRTLPDYLAGALQPKAQDEARATYTSIITREDGLIQWSKPAEAIERQFRAFLPWPGVYTHVQGKRLKIVNLSVLEGNFKADGALGTVFLADKKGLAVKCGQGAVCLGRVQVEGKKEMSAAEFLRGYPRCVGWVLM</sequence>
<dbReference type="AlphaFoldDB" id="A0A1G1YGQ1"/>
<comment type="caution">
    <text evidence="11">The sequence shown here is derived from an EMBL/GenBank/DDBJ whole genome shotgun (WGS) entry which is preliminary data.</text>
</comment>
<evidence type="ECO:0000259" key="9">
    <source>
        <dbReference type="Pfam" id="PF00551"/>
    </source>
</evidence>
<dbReference type="EMBL" id="MHIL01000026">
    <property type="protein sequence ID" value="OGY50976.1"/>
    <property type="molecule type" value="Genomic_DNA"/>
</dbReference>
<dbReference type="PANTHER" id="PTHR11138:SF5">
    <property type="entry name" value="METHIONYL-TRNA FORMYLTRANSFERASE, MITOCHONDRIAL"/>
    <property type="match status" value="1"/>
</dbReference>
<feature type="domain" description="Formyl transferase N-terminal" evidence="9">
    <location>
        <begin position="6"/>
        <end position="181"/>
    </location>
</feature>
<dbReference type="HAMAP" id="MF_00182">
    <property type="entry name" value="Formyl_trans"/>
    <property type="match status" value="1"/>
</dbReference>
<evidence type="ECO:0000256" key="2">
    <source>
        <dbReference type="ARBA" id="ARBA00010699"/>
    </source>
</evidence>
<feature type="domain" description="Formyl transferase C-terminal" evidence="10">
    <location>
        <begin position="206"/>
        <end position="304"/>
    </location>
</feature>
<evidence type="ECO:0000313" key="12">
    <source>
        <dbReference type="Proteomes" id="UP000177310"/>
    </source>
</evidence>
<proteinExistence type="inferred from homology"/>
<comment type="similarity">
    <text evidence="2 8">Belongs to the Fmt family.</text>
</comment>
<dbReference type="InterPro" id="IPR005794">
    <property type="entry name" value="Fmt"/>
</dbReference>
<evidence type="ECO:0000259" key="10">
    <source>
        <dbReference type="Pfam" id="PF02911"/>
    </source>
</evidence>
<dbReference type="SUPFAM" id="SSF50486">
    <property type="entry name" value="FMT C-terminal domain-like"/>
    <property type="match status" value="1"/>
</dbReference>
<feature type="binding site" evidence="8">
    <location>
        <begin position="111"/>
        <end position="114"/>
    </location>
    <ligand>
        <name>(6S)-5,6,7,8-tetrahydrofolate</name>
        <dbReference type="ChEBI" id="CHEBI:57453"/>
    </ligand>
</feature>
<dbReference type="PANTHER" id="PTHR11138">
    <property type="entry name" value="METHIONYL-TRNA FORMYLTRANSFERASE"/>
    <property type="match status" value="1"/>
</dbReference>
<dbReference type="InterPro" id="IPR037022">
    <property type="entry name" value="Formyl_trans_C_sf"/>
</dbReference>
<organism evidence="11 12">
    <name type="scientific">Candidatus Buchananbacteria bacterium RIFCSPHIGHO2_02_FULL_56_16</name>
    <dbReference type="NCBI Taxonomy" id="1797542"/>
    <lineage>
        <taxon>Bacteria</taxon>
        <taxon>Candidatus Buchananiibacteriota</taxon>
    </lineage>
</organism>
<dbReference type="Pfam" id="PF02911">
    <property type="entry name" value="Formyl_trans_C"/>
    <property type="match status" value="1"/>
</dbReference>
<evidence type="ECO:0000256" key="6">
    <source>
        <dbReference type="ARBA" id="ARBA00022917"/>
    </source>
</evidence>
<accession>A0A1G1YGQ1</accession>
<dbReference type="Gene3D" id="3.40.50.170">
    <property type="entry name" value="Formyl transferase, N-terminal domain"/>
    <property type="match status" value="1"/>
</dbReference>
<keyword evidence="5 8" id="KW-0808">Transferase</keyword>
<protein>
    <recommendedName>
        <fullName evidence="4 8">Methionyl-tRNA formyltransferase</fullName>
        <ecNumber evidence="3 8">2.1.2.9</ecNumber>
    </recommendedName>
</protein>
<dbReference type="InterPro" id="IPR011034">
    <property type="entry name" value="Formyl_transferase-like_C_sf"/>
</dbReference>
<evidence type="ECO:0000256" key="8">
    <source>
        <dbReference type="HAMAP-Rule" id="MF_00182"/>
    </source>
</evidence>
<dbReference type="SUPFAM" id="SSF53328">
    <property type="entry name" value="Formyltransferase"/>
    <property type="match status" value="1"/>
</dbReference>
<keyword evidence="6 8" id="KW-0648">Protein biosynthesis</keyword>
<dbReference type="CDD" id="cd08646">
    <property type="entry name" value="FMT_core_Met-tRNA-FMT_N"/>
    <property type="match status" value="1"/>
</dbReference>
<reference evidence="11 12" key="1">
    <citation type="journal article" date="2016" name="Nat. Commun.">
        <title>Thousands of microbial genomes shed light on interconnected biogeochemical processes in an aquifer system.</title>
        <authorList>
            <person name="Anantharaman K."/>
            <person name="Brown C.T."/>
            <person name="Hug L.A."/>
            <person name="Sharon I."/>
            <person name="Castelle C.J."/>
            <person name="Probst A.J."/>
            <person name="Thomas B.C."/>
            <person name="Singh A."/>
            <person name="Wilkins M.J."/>
            <person name="Karaoz U."/>
            <person name="Brodie E.L."/>
            <person name="Williams K.H."/>
            <person name="Hubbard S.S."/>
            <person name="Banfield J.F."/>
        </authorList>
    </citation>
    <scope>NUCLEOTIDE SEQUENCE [LARGE SCALE GENOMIC DNA]</scope>
</reference>
<evidence type="ECO:0000313" key="11">
    <source>
        <dbReference type="EMBL" id="OGY50976.1"/>
    </source>
</evidence>
<dbReference type="InterPro" id="IPR002376">
    <property type="entry name" value="Formyl_transf_N"/>
</dbReference>
<evidence type="ECO:0000256" key="5">
    <source>
        <dbReference type="ARBA" id="ARBA00022679"/>
    </source>
</evidence>
<dbReference type="InterPro" id="IPR044135">
    <property type="entry name" value="Met-tRNA-FMT_C"/>
</dbReference>
<dbReference type="NCBIfam" id="TIGR00460">
    <property type="entry name" value="fmt"/>
    <property type="match status" value="1"/>
</dbReference>
<comment type="function">
    <text evidence="1 8">Attaches a formyl group to the free amino group of methionyl-tRNA(fMet). The formyl group appears to play a dual role in the initiator identity of N-formylmethionyl-tRNA by promoting its recognition by IF2 and preventing the misappropriation of this tRNA by the elongation apparatus.</text>
</comment>
<evidence type="ECO:0000256" key="4">
    <source>
        <dbReference type="ARBA" id="ARBA00016014"/>
    </source>
</evidence>
<dbReference type="InterPro" id="IPR005793">
    <property type="entry name" value="Formyl_trans_C"/>
</dbReference>
<dbReference type="GO" id="GO:0004479">
    <property type="term" value="F:methionyl-tRNA formyltransferase activity"/>
    <property type="evidence" value="ECO:0007669"/>
    <property type="project" value="UniProtKB-UniRule"/>
</dbReference>
<dbReference type="Pfam" id="PF00551">
    <property type="entry name" value="Formyl_trans_N"/>
    <property type="match status" value="1"/>
</dbReference>
<evidence type="ECO:0000256" key="7">
    <source>
        <dbReference type="ARBA" id="ARBA00048558"/>
    </source>
</evidence>
<evidence type="ECO:0000256" key="1">
    <source>
        <dbReference type="ARBA" id="ARBA00002606"/>
    </source>
</evidence>
<gene>
    <name evidence="8" type="primary">fmt</name>
    <name evidence="11" type="ORF">A3J59_00570</name>
</gene>
<dbReference type="InterPro" id="IPR036477">
    <property type="entry name" value="Formyl_transf_N_sf"/>
</dbReference>
<dbReference type="InterPro" id="IPR041711">
    <property type="entry name" value="Met-tRNA-FMT_N"/>
</dbReference>
<dbReference type="CDD" id="cd08704">
    <property type="entry name" value="Met_tRNA_FMT_C"/>
    <property type="match status" value="1"/>
</dbReference>
<dbReference type="GO" id="GO:0005829">
    <property type="term" value="C:cytosol"/>
    <property type="evidence" value="ECO:0007669"/>
    <property type="project" value="TreeGrafter"/>
</dbReference>